<gene>
    <name evidence="2" type="ORF">BLA29_015370</name>
</gene>
<evidence type="ECO:0000313" key="3">
    <source>
        <dbReference type="Proteomes" id="UP000194236"/>
    </source>
</evidence>
<dbReference type="EMBL" id="MUJZ01001050">
    <property type="protein sequence ID" value="OTF84039.1"/>
    <property type="molecule type" value="Genomic_DNA"/>
</dbReference>
<keyword evidence="3" id="KW-1185">Reference proteome</keyword>
<accession>A0A1Y3BST3</accession>
<evidence type="ECO:0000313" key="2">
    <source>
        <dbReference type="EMBL" id="OTF84039.1"/>
    </source>
</evidence>
<feature type="compositionally biased region" description="Low complexity" evidence="1">
    <location>
        <begin position="28"/>
        <end position="49"/>
    </location>
</feature>
<reference evidence="2 3" key="1">
    <citation type="submission" date="2017-03" db="EMBL/GenBank/DDBJ databases">
        <title>Genome Survey of Euroglyphus maynei.</title>
        <authorList>
            <person name="Arlian L.G."/>
            <person name="Morgan M.S."/>
            <person name="Rider S.D."/>
        </authorList>
    </citation>
    <scope>NUCLEOTIDE SEQUENCE [LARGE SCALE GENOMIC DNA]</scope>
    <source>
        <strain evidence="2">Arlian Lab</strain>
        <tissue evidence="2">Whole body</tissue>
    </source>
</reference>
<sequence>MAALNAAAAASIPRQLLMEMLPGASGDGNNSGHHTSRSSSGGHSQHNWK</sequence>
<feature type="region of interest" description="Disordered" evidence="1">
    <location>
        <begin position="20"/>
        <end position="49"/>
    </location>
</feature>
<name>A0A1Y3BST3_EURMA</name>
<comment type="caution">
    <text evidence="2">The sequence shown here is derived from an EMBL/GenBank/DDBJ whole genome shotgun (WGS) entry which is preliminary data.</text>
</comment>
<protein>
    <submittedName>
        <fullName evidence="2">Uncharacterized protein</fullName>
    </submittedName>
</protein>
<organism evidence="2 3">
    <name type="scientific">Euroglyphus maynei</name>
    <name type="common">Mayne's house dust mite</name>
    <dbReference type="NCBI Taxonomy" id="6958"/>
    <lineage>
        <taxon>Eukaryota</taxon>
        <taxon>Metazoa</taxon>
        <taxon>Ecdysozoa</taxon>
        <taxon>Arthropoda</taxon>
        <taxon>Chelicerata</taxon>
        <taxon>Arachnida</taxon>
        <taxon>Acari</taxon>
        <taxon>Acariformes</taxon>
        <taxon>Sarcoptiformes</taxon>
        <taxon>Astigmata</taxon>
        <taxon>Psoroptidia</taxon>
        <taxon>Analgoidea</taxon>
        <taxon>Pyroglyphidae</taxon>
        <taxon>Pyroglyphinae</taxon>
        <taxon>Euroglyphus</taxon>
    </lineage>
</organism>
<dbReference type="AlphaFoldDB" id="A0A1Y3BST3"/>
<proteinExistence type="predicted"/>
<dbReference type="Proteomes" id="UP000194236">
    <property type="component" value="Unassembled WGS sequence"/>
</dbReference>
<evidence type="ECO:0000256" key="1">
    <source>
        <dbReference type="SAM" id="MobiDB-lite"/>
    </source>
</evidence>